<accession>A0A9P5P3H0</accession>
<gene>
    <name evidence="1" type="ORF">BDP27DRAFT_696524</name>
</gene>
<comment type="caution">
    <text evidence="1">The sequence shown here is derived from an EMBL/GenBank/DDBJ whole genome shotgun (WGS) entry which is preliminary data.</text>
</comment>
<dbReference type="Proteomes" id="UP000772434">
    <property type="component" value="Unassembled WGS sequence"/>
</dbReference>
<dbReference type="AlphaFoldDB" id="A0A9P5P3H0"/>
<organism evidence="1 2">
    <name type="scientific">Rhodocollybia butyracea</name>
    <dbReference type="NCBI Taxonomy" id="206335"/>
    <lineage>
        <taxon>Eukaryota</taxon>
        <taxon>Fungi</taxon>
        <taxon>Dikarya</taxon>
        <taxon>Basidiomycota</taxon>
        <taxon>Agaricomycotina</taxon>
        <taxon>Agaricomycetes</taxon>
        <taxon>Agaricomycetidae</taxon>
        <taxon>Agaricales</taxon>
        <taxon>Marasmiineae</taxon>
        <taxon>Omphalotaceae</taxon>
        <taxon>Rhodocollybia</taxon>
    </lineage>
</organism>
<evidence type="ECO:0000313" key="1">
    <source>
        <dbReference type="EMBL" id="KAF9046990.1"/>
    </source>
</evidence>
<proteinExistence type="predicted"/>
<protein>
    <submittedName>
        <fullName evidence="1">Uncharacterized protein</fullName>
    </submittedName>
</protein>
<reference evidence="1" key="1">
    <citation type="submission" date="2020-11" db="EMBL/GenBank/DDBJ databases">
        <authorList>
            <consortium name="DOE Joint Genome Institute"/>
            <person name="Ahrendt S."/>
            <person name="Riley R."/>
            <person name="Andreopoulos W."/>
            <person name="Labutti K."/>
            <person name="Pangilinan J."/>
            <person name="Ruiz-Duenas F.J."/>
            <person name="Barrasa J.M."/>
            <person name="Sanchez-Garcia M."/>
            <person name="Camarero S."/>
            <person name="Miyauchi S."/>
            <person name="Serrano A."/>
            <person name="Linde D."/>
            <person name="Babiker R."/>
            <person name="Drula E."/>
            <person name="Ayuso-Fernandez I."/>
            <person name="Pacheco R."/>
            <person name="Padilla G."/>
            <person name="Ferreira P."/>
            <person name="Barriuso J."/>
            <person name="Kellner H."/>
            <person name="Castanera R."/>
            <person name="Alfaro M."/>
            <person name="Ramirez L."/>
            <person name="Pisabarro A.G."/>
            <person name="Kuo A."/>
            <person name="Tritt A."/>
            <person name="Lipzen A."/>
            <person name="He G."/>
            <person name="Yan M."/>
            <person name="Ng V."/>
            <person name="Cullen D."/>
            <person name="Martin F."/>
            <person name="Rosso M.-N."/>
            <person name="Henrissat B."/>
            <person name="Hibbett D."/>
            <person name="Martinez A.T."/>
            <person name="Grigoriev I.V."/>
        </authorList>
    </citation>
    <scope>NUCLEOTIDE SEQUENCE</scope>
    <source>
        <strain evidence="1">AH 40177</strain>
    </source>
</reference>
<name>A0A9P5P3H0_9AGAR</name>
<dbReference type="EMBL" id="JADNRY010000499">
    <property type="protein sequence ID" value="KAF9046990.1"/>
    <property type="molecule type" value="Genomic_DNA"/>
</dbReference>
<keyword evidence="2" id="KW-1185">Reference proteome</keyword>
<evidence type="ECO:0000313" key="2">
    <source>
        <dbReference type="Proteomes" id="UP000772434"/>
    </source>
</evidence>
<sequence>MVLPTFQETQQAHRGAIAVFNREFYRVRPSSCWSSSFCCSTKPTFFLNPNMRYILFATTTLLGGLFSTQICVATPISARGSSISAEITARSASEPIATMGDPVHRVDEPHQLAWIHKPDTVPVTETLSREEKLSKEANPVKKKVVQMKKPAWKINYLAEGAAKRKKAAKDAARIKKLEDAAIEIVQKFKPQDRPPTFKSEGCPSVFVKDNGKNLEGEIWFEFTPNGKEGEKVKGYVVETTETTMGQLFNSKTGIPVYQYNIVMGSAGTKQ</sequence>